<dbReference type="RefSeq" id="WP_322777469.1">
    <property type="nucleotide sequence ID" value="NZ_JARJFB010000172.1"/>
</dbReference>
<organism evidence="2 3">
    <name type="scientific">Candidatus Megaera venefica</name>
    <dbReference type="NCBI Taxonomy" id="2055910"/>
    <lineage>
        <taxon>Bacteria</taxon>
        <taxon>Pseudomonadati</taxon>
        <taxon>Pseudomonadota</taxon>
        <taxon>Alphaproteobacteria</taxon>
        <taxon>Rickettsiales</taxon>
        <taxon>Rickettsiaceae</taxon>
        <taxon>Candidatus Megaera</taxon>
    </lineage>
</organism>
<sequence>MKQGIIETLVGLFVLIVAFSFLGFAYNISDFSKTNNGYTVTANFQNIDGIAKGADVKLAGIKIGSVDSLSLEDNTYYAILSLSINEGVNIPKDSSAIVSTSGLLGGKYIRINPGASDDNFADGGKIKFTQSSLNIEDLIGKLMYSITSK</sequence>
<keyword evidence="3" id="KW-1185">Reference proteome</keyword>
<name>A0ABU5NEF8_9RICK</name>
<reference evidence="2 3" key="1">
    <citation type="submission" date="2023-03" db="EMBL/GenBank/DDBJ databases">
        <title>Host association and intracellularity evolved multiple times independently in the Rickettsiales.</title>
        <authorList>
            <person name="Castelli M."/>
            <person name="Nardi T."/>
            <person name="Gammuto L."/>
            <person name="Bellinzona G."/>
            <person name="Sabaneyeva E."/>
            <person name="Potekhin A."/>
            <person name="Serra V."/>
            <person name="Petroni G."/>
            <person name="Sassera D."/>
        </authorList>
    </citation>
    <scope>NUCLEOTIDE SEQUENCE [LARGE SCALE GENOMIC DNA]</scope>
    <source>
        <strain evidence="2 3">Sr 2-6</strain>
    </source>
</reference>
<dbReference type="Proteomes" id="UP001291687">
    <property type="component" value="Unassembled WGS sequence"/>
</dbReference>
<dbReference type="PANTHER" id="PTHR33371">
    <property type="entry name" value="INTERMEMBRANE PHOSPHOLIPID TRANSPORT SYSTEM BINDING PROTEIN MLAD-RELATED"/>
    <property type="match status" value="1"/>
</dbReference>
<evidence type="ECO:0000259" key="1">
    <source>
        <dbReference type="Pfam" id="PF02470"/>
    </source>
</evidence>
<comment type="caution">
    <text evidence="2">The sequence shown here is derived from an EMBL/GenBank/DDBJ whole genome shotgun (WGS) entry which is preliminary data.</text>
</comment>
<protein>
    <submittedName>
        <fullName evidence="2">Phospholipid ABC transporter-binding protein MlaD</fullName>
    </submittedName>
</protein>
<dbReference type="PANTHER" id="PTHR33371:SF4">
    <property type="entry name" value="INTERMEMBRANE PHOSPHOLIPID TRANSPORT SYSTEM BINDING PROTEIN MLAD"/>
    <property type="match status" value="1"/>
</dbReference>
<dbReference type="Pfam" id="PF02470">
    <property type="entry name" value="MlaD"/>
    <property type="match status" value="1"/>
</dbReference>
<evidence type="ECO:0000313" key="3">
    <source>
        <dbReference type="Proteomes" id="UP001291687"/>
    </source>
</evidence>
<dbReference type="InterPro" id="IPR030970">
    <property type="entry name" value="ABC_MlaD"/>
</dbReference>
<dbReference type="EMBL" id="JARJFB010000172">
    <property type="protein sequence ID" value="MEA0971563.1"/>
    <property type="molecule type" value="Genomic_DNA"/>
</dbReference>
<evidence type="ECO:0000313" key="2">
    <source>
        <dbReference type="EMBL" id="MEA0971563.1"/>
    </source>
</evidence>
<dbReference type="InterPro" id="IPR003399">
    <property type="entry name" value="Mce/MlaD"/>
</dbReference>
<feature type="domain" description="Mce/MlaD" evidence="1">
    <location>
        <begin position="36"/>
        <end position="114"/>
    </location>
</feature>
<gene>
    <name evidence="2" type="ORF">Megvenef_01545</name>
</gene>
<dbReference type="InterPro" id="IPR052336">
    <property type="entry name" value="MlaD_Phospholipid_Transporter"/>
</dbReference>
<proteinExistence type="predicted"/>
<accession>A0ABU5NEF8</accession>
<dbReference type="NCBIfam" id="TIGR04430">
    <property type="entry name" value="OM_asym_MlaD"/>
    <property type="match status" value="1"/>
</dbReference>